<name>A0A9W6F3M0_9CHLO</name>
<gene>
    <name evidence="10" type="primary">PLESTBF000434</name>
    <name evidence="10" type="ORF">PLESTB_000882200</name>
</gene>
<feature type="compositionally biased region" description="Low complexity" evidence="6">
    <location>
        <begin position="1183"/>
        <end position="1202"/>
    </location>
</feature>
<comment type="caution">
    <text evidence="10">The sequence shown here is derived from an EMBL/GenBank/DDBJ whole genome shotgun (WGS) entry which is preliminary data.</text>
</comment>
<dbReference type="Proteomes" id="UP001165080">
    <property type="component" value="Unassembled WGS sequence"/>
</dbReference>
<dbReference type="Pfam" id="PF00233">
    <property type="entry name" value="PDEase_I"/>
    <property type="match status" value="2"/>
</dbReference>
<feature type="binding site" evidence="4">
    <location>
        <position position="1374"/>
    </location>
    <ligand>
        <name>AMP</name>
        <dbReference type="ChEBI" id="CHEBI:456215"/>
    </ligand>
</feature>
<dbReference type="CDD" id="cd00077">
    <property type="entry name" value="HDc"/>
    <property type="match status" value="1"/>
</dbReference>
<keyword evidence="2" id="KW-0378">Hydrolase</keyword>
<feature type="region of interest" description="Disordered" evidence="6">
    <location>
        <begin position="850"/>
        <end position="874"/>
    </location>
</feature>
<accession>A0A9W6F3M0</accession>
<keyword evidence="7" id="KW-1133">Transmembrane helix</keyword>
<feature type="binding site" evidence="5">
    <location>
        <position position="1323"/>
    </location>
    <ligand>
        <name>Zn(2+)</name>
        <dbReference type="ChEBI" id="CHEBI:29105"/>
        <label>1</label>
    </ligand>
</feature>
<dbReference type="PANTHER" id="PTHR11347">
    <property type="entry name" value="CYCLIC NUCLEOTIDE PHOSPHODIESTERASE"/>
    <property type="match status" value="1"/>
</dbReference>
<feature type="binding site" evidence="5">
    <location>
        <position position="1053"/>
    </location>
    <ligand>
        <name>Zn(2+)</name>
        <dbReference type="ChEBI" id="CHEBI:29105"/>
        <label>2</label>
    </ligand>
</feature>
<evidence type="ECO:0000259" key="9">
    <source>
        <dbReference type="PROSITE" id="PS51845"/>
    </source>
</evidence>
<feature type="domain" description="PDEase" evidence="9">
    <location>
        <begin position="933"/>
        <end position="1417"/>
    </location>
</feature>
<feature type="compositionally biased region" description="Pro residues" evidence="6">
    <location>
        <begin position="861"/>
        <end position="874"/>
    </location>
</feature>
<evidence type="ECO:0000256" key="3">
    <source>
        <dbReference type="PIRSR" id="PIRSR623088-1"/>
    </source>
</evidence>
<keyword evidence="7" id="KW-0812">Transmembrane</keyword>
<evidence type="ECO:0000313" key="11">
    <source>
        <dbReference type="Proteomes" id="UP001165080"/>
    </source>
</evidence>
<feature type="compositionally biased region" description="Low complexity" evidence="6">
    <location>
        <begin position="692"/>
        <end position="705"/>
    </location>
</feature>
<dbReference type="InterPro" id="IPR023088">
    <property type="entry name" value="PDEase"/>
</dbReference>
<feature type="compositionally biased region" description="Low complexity" evidence="6">
    <location>
        <begin position="1492"/>
        <end position="1507"/>
    </location>
</feature>
<dbReference type="EMBL" id="BRXU01000010">
    <property type="protein sequence ID" value="GLC54585.1"/>
    <property type="molecule type" value="Genomic_DNA"/>
</dbReference>
<feature type="compositionally biased region" description="Low complexity" evidence="6">
    <location>
        <begin position="1146"/>
        <end position="1165"/>
    </location>
</feature>
<dbReference type="InterPro" id="IPR006189">
    <property type="entry name" value="CHASE_dom"/>
</dbReference>
<feature type="compositionally biased region" description="Gly residues" evidence="6">
    <location>
        <begin position="1166"/>
        <end position="1182"/>
    </location>
</feature>
<evidence type="ECO:0008006" key="12">
    <source>
        <dbReference type="Google" id="ProtNLM"/>
    </source>
</evidence>
<feature type="domain" description="CHASE" evidence="8">
    <location>
        <begin position="158"/>
        <end position="279"/>
    </location>
</feature>
<feature type="binding site" evidence="5">
    <location>
        <position position="1015"/>
    </location>
    <ligand>
        <name>Zn(2+)</name>
        <dbReference type="ChEBI" id="CHEBI:29105"/>
        <label>1</label>
    </ligand>
</feature>
<feature type="active site" description="Proton donor" evidence="3">
    <location>
        <position position="1011"/>
    </location>
</feature>
<evidence type="ECO:0000256" key="6">
    <source>
        <dbReference type="SAM" id="MobiDB-lite"/>
    </source>
</evidence>
<dbReference type="SMART" id="SM01079">
    <property type="entry name" value="CHASE"/>
    <property type="match status" value="1"/>
</dbReference>
<feature type="binding site" evidence="5">
    <location>
        <position position="1052"/>
    </location>
    <ligand>
        <name>Zn(2+)</name>
        <dbReference type="ChEBI" id="CHEBI:29105"/>
        <label>1</label>
    </ligand>
</feature>
<dbReference type="GO" id="GO:0007165">
    <property type="term" value="P:signal transduction"/>
    <property type="evidence" value="ECO:0007669"/>
    <property type="project" value="InterPro"/>
</dbReference>
<feature type="binding site" evidence="4">
    <location>
        <position position="1053"/>
    </location>
    <ligand>
        <name>AMP</name>
        <dbReference type="ChEBI" id="CHEBI:456215"/>
    </ligand>
</feature>
<evidence type="ECO:0000256" key="1">
    <source>
        <dbReference type="ARBA" id="ARBA00022723"/>
    </source>
</evidence>
<dbReference type="PRINTS" id="PR00387">
    <property type="entry name" value="PDIESTERASE1"/>
</dbReference>
<dbReference type="InterPro" id="IPR003607">
    <property type="entry name" value="HD/PDEase_dom"/>
</dbReference>
<feature type="binding site" evidence="5">
    <location>
        <position position="1053"/>
    </location>
    <ligand>
        <name>Zn(2+)</name>
        <dbReference type="ChEBI" id="CHEBI:29105"/>
        <label>1</label>
    </ligand>
</feature>
<evidence type="ECO:0000256" key="4">
    <source>
        <dbReference type="PIRSR" id="PIRSR623088-2"/>
    </source>
</evidence>
<feature type="region of interest" description="Disordered" evidence="6">
    <location>
        <begin position="1460"/>
        <end position="1524"/>
    </location>
</feature>
<dbReference type="InterPro" id="IPR002073">
    <property type="entry name" value="PDEase_catalytic_dom"/>
</dbReference>
<dbReference type="SUPFAM" id="SSF109604">
    <property type="entry name" value="HD-domain/PDEase-like"/>
    <property type="match status" value="1"/>
</dbReference>
<evidence type="ECO:0000259" key="8">
    <source>
        <dbReference type="PROSITE" id="PS50839"/>
    </source>
</evidence>
<organism evidence="10 11">
    <name type="scientific">Pleodorina starrii</name>
    <dbReference type="NCBI Taxonomy" id="330485"/>
    <lineage>
        <taxon>Eukaryota</taxon>
        <taxon>Viridiplantae</taxon>
        <taxon>Chlorophyta</taxon>
        <taxon>core chlorophytes</taxon>
        <taxon>Chlorophyceae</taxon>
        <taxon>CS clade</taxon>
        <taxon>Chlamydomonadales</taxon>
        <taxon>Volvocaceae</taxon>
        <taxon>Pleodorina</taxon>
    </lineage>
</organism>
<dbReference type="PROSITE" id="PS51845">
    <property type="entry name" value="PDEASE_I_2"/>
    <property type="match status" value="1"/>
</dbReference>
<protein>
    <recommendedName>
        <fullName evidence="12">Phosphodiesterase</fullName>
    </recommendedName>
</protein>
<keyword evidence="11" id="KW-1185">Reference proteome</keyword>
<feature type="region of interest" description="Disordered" evidence="6">
    <location>
        <begin position="1146"/>
        <end position="1227"/>
    </location>
</feature>
<feature type="region of interest" description="Disordered" evidence="6">
    <location>
        <begin position="909"/>
        <end position="938"/>
    </location>
</feature>
<dbReference type="Gene3D" id="1.10.1300.10">
    <property type="entry name" value="3'5'-cyclic nucleotide phosphodiesterase, catalytic domain"/>
    <property type="match status" value="2"/>
</dbReference>
<dbReference type="GO" id="GO:0046872">
    <property type="term" value="F:metal ion binding"/>
    <property type="evidence" value="ECO:0007669"/>
    <property type="project" value="UniProtKB-KW"/>
</dbReference>
<evidence type="ECO:0000256" key="2">
    <source>
        <dbReference type="ARBA" id="ARBA00022801"/>
    </source>
</evidence>
<feature type="binding site" evidence="4">
    <location>
        <position position="1323"/>
    </location>
    <ligand>
        <name>AMP</name>
        <dbReference type="ChEBI" id="CHEBI:456215"/>
    </ligand>
</feature>
<keyword evidence="7" id="KW-0472">Membrane</keyword>
<feature type="binding site" evidence="4">
    <location>
        <begin position="1011"/>
        <end position="1015"/>
    </location>
    <ligand>
        <name>AMP</name>
        <dbReference type="ChEBI" id="CHEBI:456215"/>
    </ligand>
</feature>
<reference evidence="10 11" key="1">
    <citation type="journal article" date="2023" name="Commun. Biol.">
        <title>Reorganization of the ancestral sex-determining regions during the evolution of trioecy in Pleodorina starrii.</title>
        <authorList>
            <person name="Takahashi K."/>
            <person name="Suzuki S."/>
            <person name="Kawai-Toyooka H."/>
            <person name="Yamamoto K."/>
            <person name="Hamaji T."/>
            <person name="Ootsuki R."/>
            <person name="Yamaguchi H."/>
            <person name="Kawachi M."/>
            <person name="Higashiyama T."/>
            <person name="Nozaki H."/>
        </authorList>
    </citation>
    <scope>NUCLEOTIDE SEQUENCE [LARGE SCALE GENOMIC DNA]</scope>
    <source>
        <strain evidence="10 11">NIES-4479</strain>
    </source>
</reference>
<evidence type="ECO:0000256" key="7">
    <source>
        <dbReference type="SAM" id="Phobius"/>
    </source>
</evidence>
<feature type="compositionally biased region" description="Gly residues" evidence="6">
    <location>
        <begin position="1203"/>
        <end position="1224"/>
    </location>
</feature>
<evidence type="ECO:0000313" key="10">
    <source>
        <dbReference type="EMBL" id="GLC54585.1"/>
    </source>
</evidence>
<sequence length="1524" mass="156247">MRVSGSQGYSHGVGRIMEGTSRLRFSSSGREQTRNSWPKKAYAELLAITRIVRLYPKSTLLAPLLLLAVILAVGIWGVTHVAQFEERSARDRASILALDAAVWVQQVLANSIAPVLLTSAMVSYNPYYPAVKSLFQGLAPVMHAQAPPGSLRVLQLVPQGVVTDSYPTQGNEGAIDLDLFASPTNRDGAIKTASDRTLTLVGPMNFVQGGTGFIVRKPIFVPNVTANETFAAPHPAINPACGRPCAYNTTSRTARWGFASALVDLDVLTQSNGSKLRSLEDLGYRYELMTRGSVGTQMGQLVAGSADKPRDPVEVAVRLPNSEWALLLAPKHGWSSRWYGGLLAGVVVLAVATAVLLFASLVMWRRHQMLLEALLPKRILRDLRHDGSGSSPYSCPEIRTADTPADLLLNMMGDLLEGYPPKLSDVVFIRTALLRNLDLYTPLDVRSQIKAADLDSEVAQALMQQLMGGGGRRTSFTTSRQLTSQFGGDGGAADDAHKPGGIASTTLSYDVETLPGALAFLLSPEAAWREVPAVAEKYGGGGGGGGAMSPQCGGGGSGANMHSCPLLAPRGGGGAAATAGLLSCTPCTTHSLADVATAPPQSCTVGSDDDDGVVVSPVAAAAAAAAASDAASDACGGASPTTASIPMTSSQPQIQNVFSCAQSSAALNVLLRASAGCDDGIAAAAAAAGARTPASPSSLSPYSASKQPCMPHWSHGSQRRRPSALAGAAAAAAAAAAGVGVGSVCVACGAPVPPDAPSAMAAAVAAAVAAAAPQLPSLVTYGSVSGSGASKLVAVARRFRGAATDRCSPNGSVSANGGMVGAGGGGAAASGSVGGGYLKPNSRLALTMSPRSERTLSQPSPRAPPPSFCLPQPPSPRFLGPAACSGGGGGAPVPYDILRATTRTMEDDLDSQMGFEGPPAGPGGAEAAAGGSGERPPAPILQEVERLLAGADGWHFDAWALRDASGGHALSALGFYLIQREGLMTRFHIKPVVLARLLRRLEAGYLDNPYHNAVHAADVLQTLHAVIHGAQLHVHYLDRLGLLAAYFAAIIHDYAHPGLTGDFLVATSHTLALRYNDRSPLENHHCAASFAVLKHSELDVTAGMSAAEKAGFRKTVIDLVMSTDMKQHFSILSHFNTVHRLAAYSQQQQQQQQQQQSQQSQSQHGPGQGQGQGQAGAHGGAQQGQQQQQQQGQGHHQPAPGEGTAGGGGGTGAEGGGGGGGGLAGSHSVSIQLVSNNGTGGAGASPAPRMSSALSPHALEEVVVLETKDGAASAAAVAPSTTGSVATTAAAATATAAAASTAPRPVDDTERLLSLQLALKCADIGNLGRELECYKRWVYGLEEEFFRQGDKERELGLPISPLSDRTKQGVSKSQTGFFDFVALPLVHAMAAAFPGAQPLLRAFLDNYNHWKRADAAAASVDSTTTTATTTATATATITAAGNTTTTTSALSPLTSKRISAARLSSASPGTAPPPAALSRGGSSREQRRRSSLDQQQQQQRQRHSVAGGAAGAGAGAGAAAGEVA</sequence>
<feature type="transmembrane region" description="Helical" evidence="7">
    <location>
        <begin position="60"/>
        <end position="78"/>
    </location>
</feature>
<dbReference type="GO" id="GO:0004114">
    <property type="term" value="F:3',5'-cyclic-nucleotide phosphodiesterase activity"/>
    <property type="evidence" value="ECO:0007669"/>
    <property type="project" value="InterPro"/>
</dbReference>
<proteinExistence type="predicted"/>
<dbReference type="PROSITE" id="PS50839">
    <property type="entry name" value="CHASE"/>
    <property type="match status" value="1"/>
</dbReference>
<keyword evidence="1 5" id="KW-0479">Metal-binding</keyword>
<feature type="compositionally biased region" description="Basic and acidic residues" evidence="6">
    <location>
        <begin position="1482"/>
        <end position="1491"/>
    </location>
</feature>
<feature type="compositionally biased region" description="Gly residues" evidence="6">
    <location>
        <begin position="1508"/>
        <end position="1518"/>
    </location>
</feature>
<feature type="transmembrane region" description="Helical" evidence="7">
    <location>
        <begin position="338"/>
        <end position="364"/>
    </location>
</feature>
<dbReference type="InterPro" id="IPR036971">
    <property type="entry name" value="PDEase_catalytic_dom_sf"/>
</dbReference>
<dbReference type="SMART" id="SM00471">
    <property type="entry name" value="HDc"/>
    <property type="match status" value="1"/>
</dbReference>
<evidence type="ECO:0000256" key="5">
    <source>
        <dbReference type="PIRSR" id="PIRSR623088-3"/>
    </source>
</evidence>
<feature type="region of interest" description="Disordered" evidence="6">
    <location>
        <begin position="692"/>
        <end position="718"/>
    </location>
</feature>